<dbReference type="EMBL" id="CP144696">
    <property type="protein sequence ID" value="WVZ10684.1"/>
    <property type="molecule type" value="Genomic_DNA"/>
</dbReference>
<dbReference type="Proteomes" id="UP001374535">
    <property type="component" value="Chromosome 5"/>
</dbReference>
<evidence type="ECO:0000256" key="1">
    <source>
        <dbReference type="SAM" id="MobiDB-lite"/>
    </source>
</evidence>
<evidence type="ECO:0000259" key="2">
    <source>
        <dbReference type="Pfam" id="PF16486"/>
    </source>
</evidence>
<reference evidence="3 4" key="1">
    <citation type="journal article" date="2023" name="Life. Sci Alliance">
        <title>Evolutionary insights into 3D genome organization and epigenetic landscape of Vigna mungo.</title>
        <authorList>
            <person name="Junaid A."/>
            <person name="Singh B."/>
            <person name="Bhatia S."/>
        </authorList>
    </citation>
    <scope>NUCLEOTIDE SEQUENCE [LARGE SCALE GENOMIC DNA]</scope>
    <source>
        <strain evidence="3">Urdbean</strain>
    </source>
</reference>
<organism evidence="3 4">
    <name type="scientific">Vigna mungo</name>
    <name type="common">Black gram</name>
    <name type="synonym">Phaseolus mungo</name>
    <dbReference type="NCBI Taxonomy" id="3915"/>
    <lineage>
        <taxon>Eukaryota</taxon>
        <taxon>Viridiplantae</taxon>
        <taxon>Streptophyta</taxon>
        <taxon>Embryophyta</taxon>
        <taxon>Tracheophyta</taxon>
        <taxon>Spermatophyta</taxon>
        <taxon>Magnoliopsida</taxon>
        <taxon>eudicotyledons</taxon>
        <taxon>Gunneridae</taxon>
        <taxon>Pentapetalae</taxon>
        <taxon>rosids</taxon>
        <taxon>fabids</taxon>
        <taxon>Fabales</taxon>
        <taxon>Fabaceae</taxon>
        <taxon>Papilionoideae</taxon>
        <taxon>50 kb inversion clade</taxon>
        <taxon>NPAAA clade</taxon>
        <taxon>indigoferoid/millettioid clade</taxon>
        <taxon>Phaseoleae</taxon>
        <taxon>Vigna</taxon>
    </lineage>
</organism>
<feature type="domain" description="Protein argonaute N-terminal" evidence="2">
    <location>
        <begin position="7"/>
        <end position="101"/>
    </location>
</feature>
<sequence length="149" mass="17151">GRLVEGKGVERKVLDIVHESYNSELNRKDFVYDGEETLFTPSSLSRNHLEFIAVLEDVVSVGRNNGNASPDGHGEISENDKKRMRRPNRAKTYKVEINFSNCRNIEIRYSALTTLQRSSLVEKYRQKPLKMMKLLTDVSLFVISFDQLL</sequence>
<gene>
    <name evidence="3" type="ORF">V8G54_015214</name>
</gene>
<dbReference type="AlphaFoldDB" id="A0AAQ3S079"/>
<proteinExistence type="predicted"/>
<feature type="region of interest" description="Disordered" evidence="1">
    <location>
        <begin position="64"/>
        <end position="85"/>
    </location>
</feature>
<dbReference type="InterPro" id="IPR032474">
    <property type="entry name" value="Argonaute_N"/>
</dbReference>
<evidence type="ECO:0000313" key="3">
    <source>
        <dbReference type="EMBL" id="WVZ10684.1"/>
    </source>
</evidence>
<name>A0AAQ3S079_VIGMU</name>
<feature type="compositionally biased region" description="Basic and acidic residues" evidence="1">
    <location>
        <begin position="72"/>
        <end position="81"/>
    </location>
</feature>
<evidence type="ECO:0000313" key="4">
    <source>
        <dbReference type="Proteomes" id="UP001374535"/>
    </source>
</evidence>
<accession>A0AAQ3S079</accession>
<keyword evidence="4" id="KW-1185">Reference proteome</keyword>
<feature type="non-terminal residue" evidence="3">
    <location>
        <position position="1"/>
    </location>
</feature>
<dbReference type="Pfam" id="PF16486">
    <property type="entry name" value="ArgoN"/>
    <property type="match status" value="1"/>
</dbReference>
<protein>
    <recommendedName>
        <fullName evidence="2">Protein argonaute N-terminal domain-containing protein</fullName>
    </recommendedName>
</protein>